<dbReference type="GO" id="GO:0043709">
    <property type="term" value="P:cell adhesion involved in single-species biofilm formation"/>
    <property type="evidence" value="ECO:0007669"/>
    <property type="project" value="TreeGrafter"/>
</dbReference>
<dbReference type="AlphaFoldDB" id="A0A944DC18"/>
<dbReference type="EC" id="2.7.7.65" evidence="1"/>
<dbReference type="RefSeq" id="WP_214362219.1">
    <property type="nucleotide sequence ID" value="NZ_JAEKFT010000015.1"/>
</dbReference>
<dbReference type="Pfam" id="PF00990">
    <property type="entry name" value="GGDEF"/>
    <property type="match status" value="1"/>
</dbReference>
<dbReference type="CDD" id="cd01949">
    <property type="entry name" value="GGDEF"/>
    <property type="match status" value="1"/>
</dbReference>
<evidence type="ECO:0000256" key="2">
    <source>
        <dbReference type="SAM" id="Coils"/>
    </source>
</evidence>
<dbReference type="FunFam" id="3.30.70.270:FF:000001">
    <property type="entry name" value="Diguanylate cyclase domain protein"/>
    <property type="match status" value="1"/>
</dbReference>
<dbReference type="NCBIfam" id="TIGR00254">
    <property type="entry name" value="GGDEF"/>
    <property type="match status" value="1"/>
</dbReference>
<dbReference type="PANTHER" id="PTHR45138:SF2">
    <property type="entry name" value="DIGUANYLATE CYCLASE VDCA"/>
    <property type="match status" value="1"/>
</dbReference>
<dbReference type="PANTHER" id="PTHR45138">
    <property type="entry name" value="REGULATORY COMPONENTS OF SENSORY TRANSDUCTION SYSTEM"/>
    <property type="match status" value="1"/>
</dbReference>
<keyword evidence="2" id="KW-0175">Coiled coil</keyword>
<dbReference type="InterPro" id="IPR029787">
    <property type="entry name" value="Nucleotide_cyclase"/>
</dbReference>
<evidence type="ECO:0000313" key="4">
    <source>
        <dbReference type="EMBL" id="MBT0962271.1"/>
    </source>
</evidence>
<sequence length="347" mass="37673">MVHSDEQAQAGGAHMAAREDDIAFRIIDLLLAHGLSTAPLHYAVAHAHLDGSHPAISAAIDAQRTQGKPFDACFMAELYEEHLAAEAIRHACGVGSDVARLLDGLLDQLQQADAGSSNFKASLDENIGRLDPAGSSQHLKTVAQRLLEAALKASESNDVLKQNLEVADQEARQLRSELARHRRETLTDPLTGLLNRRGMELEMARVFADEADGQSAMLVLDIDHFKHVNDTYGHAVGDVVIRKVAQAVRQLIPEGAVPVRYGGEEFAVLLPPCSPEQACGVAEKIRRSIEKLRLVRRHDKLAIAQFTLSVGVAMRALGDDLEGLFQRADQALYRAKSGGRNQVMLAA</sequence>
<dbReference type="GO" id="GO:0052621">
    <property type="term" value="F:diguanylate cyclase activity"/>
    <property type="evidence" value="ECO:0007669"/>
    <property type="project" value="UniProtKB-EC"/>
</dbReference>
<evidence type="ECO:0000259" key="3">
    <source>
        <dbReference type="PROSITE" id="PS50887"/>
    </source>
</evidence>
<dbReference type="PROSITE" id="PS50887">
    <property type="entry name" value="GGDEF"/>
    <property type="match status" value="1"/>
</dbReference>
<keyword evidence="5" id="KW-1185">Reference proteome</keyword>
<feature type="coiled-coil region" evidence="2">
    <location>
        <begin position="157"/>
        <end position="184"/>
    </location>
</feature>
<comment type="caution">
    <text evidence="4">The sequence shown here is derived from an EMBL/GenBank/DDBJ whole genome shotgun (WGS) entry which is preliminary data.</text>
</comment>
<dbReference type="Proteomes" id="UP000694660">
    <property type="component" value="Unassembled WGS sequence"/>
</dbReference>
<evidence type="ECO:0000256" key="1">
    <source>
        <dbReference type="ARBA" id="ARBA00012528"/>
    </source>
</evidence>
<evidence type="ECO:0000313" key="5">
    <source>
        <dbReference type="Proteomes" id="UP000694660"/>
    </source>
</evidence>
<accession>A0A944DC18</accession>
<dbReference type="GO" id="GO:1902201">
    <property type="term" value="P:negative regulation of bacterial-type flagellum-dependent cell motility"/>
    <property type="evidence" value="ECO:0007669"/>
    <property type="project" value="TreeGrafter"/>
</dbReference>
<dbReference type="GO" id="GO:0005886">
    <property type="term" value="C:plasma membrane"/>
    <property type="evidence" value="ECO:0007669"/>
    <property type="project" value="TreeGrafter"/>
</dbReference>
<dbReference type="EMBL" id="JAEKFT010000015">
    <property type="protein sequence ID" value="MBT0962271.1"/>
    <property type="molecule type" value="Genomic_DNA"/>
</dbReference>
<dbReference type="SUPFAM" id="SSF55073">
    <property type="entry name" value="Nucleotide cyclase"/>
    <property type="match status" value="1"/>
</dbReference>
<dbReference type="InterPro" id="IPR050469">
    <property type="entry name" value="Diguanylate_Cyclase"/>
</dbReference>
<feature type="domain" description="GGDEF" evidence="3">
    <location>
        <begin position="213"/>
        <end position="347"/>
    </location>
</feature>
<reference evidence="5" key="1">
    <citation type="journal article" date="2022" name="ISME J.">
        <title>Genetic and phylogenetic analysis of dissimilatory iodate-reducing bacteria identifies potential niches across the world's oceans.</title>
        <authorList>
            <person name="Reyes-Umana V."/>
            <person name="Henning Z."/>
            <person name="Lee K."/>
            <person name="Barnum T.P."/>
            <person name="Coates J.D."/>
        </authorList>
    </citation>
    <scope>NUCLEOTIDE SEQUENCE [LARGE SCALE GENOMIC DNA]</scope>
    <source>
        <strain evidence="5">IR12</strain>
    </source>
</reference>
<dbReference type="InterPro" id="IPR000160">
    <property type="entry name" value="GGDEF_dom"/>
</dbReference>
<proteinExistence type="predicted"/>
<dbReference type="Gene3D" id="3.30.70.270">
    <property type="match status" value="1"/>
</dbReference>
<name>A0A944DC18_DENI1</name>
<dbReference type="SMART" id="SM00267">
    <property type="entry name" value="GGDEF"/>
    <property type="match status" value="1"/>
</dbReference>
<dbReference type="InterPro" id="IPR043128">
    <property type="entry name" value="Rev_trsase/Diguanyl_cyclase"/>
</dbReference>
<gene>
    <name evidence="4" type="ORF">I8J34_13915</name>
</gene>
<organism evidence="4 5">
    <name type="scientific">Denitromonas iodatirespirans</name>
    <dbReference type="NCBI Taxonomy" id="2795389"/>
    <lineage>
        <taxon>Bacteria</taxon>
        <taxon>Pseudomonadati</taxon>
        <taxon>Pseudomonadota</taxon>
        <taxon>Betaproteobacteria</taxon>
        <taxon>Rhodocyclales</taxon>
        <taxon>Zoogloeaceae</taxon>
        <taxon>Denitromonas</taxon>
    </lineage>
</organism>
<protein>
    <recommendedName>
        <fullName evidence="1">diguanylate cyclase</fullName>
        <ecNumber evidence="1">2.7.7.65</ecNumber>
    </recommendedName>
</protein>